<sequence>MKYRYGLVIVLVLVVAGIAAAQTVPSDKTMLIKLERTAVRTAPSFASPVLVFAAYRTPFAVIRTENDWVFGYVQGSSVPGYVHVSALSPVKLSLSADAVSEPPALQESEIVLAGKGFSSSLETALKEGNAFNFDAVDDMVKLTYSYAECLAFIQGTDISPGEL</sequence>
<protein>
    <recommendedName>
        <fullName evidence="3">SH3b domain-containing protein</fullName>
    </recommendedName>
</protein>
<reference evidence="2" key="1">
    <citation type="submission" date="2017-02" db="EMBL/GenBank/DDBJ databases">
        <authorList>
            <person name="Regsiter A."/>
            <person name="William W."/>
        </authorList>
    </citation>
    <scope>NUCLEOTIDE SEQUENCE</scope>
    <source>
        <strain evidence="2">BdmA 4</strain>
    </source>
</reference>
<feature type="chain" id="PRO_5018332021" description="SH3b domain-containing protein" evidence="1">
    <location>
        <begin position="22"/>
        <end position="163"/>
    </location>
</feature>
<dbReference type="AlphaFoldDB" id="A0A3P3XRD9"/>
<dbReference type="EMBL" id="FWDO01000005">
    <property type="protein sequence ID" value="SLM18878.1"/>
    <property type="molecule type" value="Genomic_DNA"/>
</dbReference>
<feature type="signal peptide" evidence="1">
    <location>
        <begin position="1"/>
        <end position="21"/>
    </location>
</feature>
<name>A0A3P3XRD9_9SPIR</name>
<evidence type="ECO:0000313" key="2">
    <source>
        <dbReference type="EMBL" id="SLM18878.1"/>
    </source>
</evidence>
<proteinExistence type="predicted"/>
<evidence type="ECO:0008006" key="3">
    <source>
        <dbReference type="Google" id="ProtNLM"/>
    </source>
</evidence>
<organism evidence="2">
    <name type="scientific">uncultured spirochete</name>
    <dbReference type="NCBI Taxonomy" id="156406"/>
    <lineage>
        <taxon>Bacteria</taxon>
        <taxon>Pseudomonadati</taxon>
        <taxon>Spirochaetota</taxon>
        <taxon>Spirochaetia</taxon>
        <taxon>Spirochaetales</taxon>
        <taxon>environmental samples</taxon>
    </lineage>
</organism>
<keyword evidence="1" id="KW-0732">Signal</keyword>
<accession>A0A3P3XRD9</accession>
<gene>
    <name evidence="2" type="ORF">SPIRO4BDMA_50393</name>
</gene>
<evidence type="ECO:0000256" key="1">
    <source>
        <dbReference type="SAM" id="SignalP"/>
    </source>
</evidence>